<evidence type="ECO:0000259" key="2">
    <source>
        <dbReference type="Pfam" id="PF01757"/>
    </source>
</evidence>
<dbReference type="AlphaFoldDB" id="A0A916WVU0"/>
<dbReference type="Proteomes" id="UP000636793">
    <property type="component" value="Unassembled WGS sequence"/>
</dbReference>
<evidence type="ECO:0000313" key="4">
    <source>
        <dbReference type="Proteomes" id="UP000636793"/>
    </source>
</evidence>
<dbReference type="RefSeq" id="WP_188837960.1">
    <property type="nucleotide sequence ID" value="NZ_BMHI01000005.1"/>
</dbReference>
<feature type="transmembrane region" description="Helical" evidence="1">
    <location>
        <begin position="235"/>
        <end position="257"/>
    </location>
</feature>
<keyword evidence="1" id="KW-1133">Transmembrane helix</keyword>
<protein>
    <recommendedName>
        <fullName evidence="2">Acyltransferase 3 domain-containing protein</fullName>
    </recommendedName>
</protein>
<dbReference type="GO" id="GO:0016747">
    <property type="term" value="F:acyltransferase activity, transferring groups other than amino-acyl groups"/>
    <property type="evidence" value="ECO:0007669"/>
    <property type="project" value="InterPro"/>
</dbReference>
<keyword evidence="1" id="KW-0812">Transmembrane</keyword>
<gene>
    <name evidence="3" type="ORF">GCM10011492_30970</name>
</gene>
<dbReference type="InterPro" id="IPR050879">
    <property type="entry name" value="Acyltransferase_3"/>
</dbReference>
<name>A0A916WVU0_9MICO</name>
<dbReference type="GO" id="GO:0009103">
    <property type="term" value="P:lipopolysaccharide biosynthetic process"/>
    <property type="evidence" value="ECO:0007669"/>
    <property type="project" value="TreeGrafter"/>
</dbReference>
<accession>A0A916WVU0</accession>
<evidence type="ECO:0000313" key="3">
    <source>
        <dbReference type="EMBL" id="GGB38066.1"/>
    </source>
</evidence>
<dbReference type="PANTHER" id="PTHR23028">
    <property type="entry name" value="ACETYLTRANSFERASE"/>
    <property type="match status" value="1"/>
</dbReference>
<reference evidence="3" key="2">
    <citation type="submission" date="2020-09" db="EMBL/GenBank/DDBJ databases">
        <authorList>
            <person name="Sun Q."/>
            <person name="Zhou Y."/>
        </authorList>
    </citation>
    <scope>NUCLEOTIDE SEQUENCE</scope>
    <source>
        <strain evidence="3">CGMCC 1.15085</strain>
    </source>
</reference>
<dbReference type="PANTHER" id="PTHR23028:SF53">
    <property type="entry name" value="ACYL_TRANSF_3 DOMAIN-CONTAINING PROTEIN"/>
    <property type="match status" value="1"/>
</dbReference>
<proteinExistence type="predicted"/>
<feature type="transmembrane region" description="Helical" evidence="1">
    <location>
        <begin position="301"/>
        <end position="322"/>
    </location>
</feature>
<feature type="transmembrane region" description="Helical" evidence="1">
    <location>
        <begin position="73"/>
        <end position="94"/>
    </location>
</feature>
<comment type="caution">
    <text evidence="3">The sequence shown here is derived from an EMBL/GenBank/DDBJ whole genome shotgun (WGS) entry which is preliminary data.</text>
</comment>
<evidence type="ECO:0000256" key="1">
    <source>
        <dbReference type="SAM" id="Phobius"/>
    </source>
</evidence>
<feature type="transmembrane region" description="Helical" evidence="1">
    <location>
        <begin position="183"/>
        <end position="200"/>
    </location>
</feature>
<feature type="transmembrane region" description="Helical" evidence="1">
    <location>
        <begin position="212"/>
        <end position="229"/>
    </location>
</feature>
<keyword evidence="4" id="KW-1185">Reference proteome</keyword>
<reference evidence="3" key="1">
    <citation type="journal article" date="2014" name="Int. J. Syst. Evol. Microbiol.">
        <title>Complete genome sequence of Corynebacterium casei LMG S-19264T (=DSM 44701T), isolated from a smear-ripened cheese.</title>
        <authorList>
            <consortium name="US DOE Joint Genome Institute (JGI-PGF)"/>
            <person name="Walter F."/>
            <person name="Albersmeier A."/>
            <person name="Kalinowski J."/>
            <person name="Ruckert C."/>
        </authorList>
    </citation>
    <scope>NUCLEOTIDE SEQUENCE</scope>
    <source>
        <strain evidence="3">CGMCC 1.15085</strain>
    </source>
</reference>
<feature type="transmembrane region" description="Helical" evidence="1">
    <location>
        <begin position="156"/>
        <end position="177"/>
    </location>
</feature>
<dbReference type="GO" id="GO:0016020">
    <property type="term" value="C:membrane"/>
    <property type="evidence" value="ECO:0007669"/>
    <property type="project" value="TreeGrafter"/>
</dbReference>
<dbReference type="EMBL" id="BMHI01000005">
    <property type="protein sequence ID" value="GGB38066.1"/>
    <property type="molecule type" value="Genomic_DNA"/>
</dbReference>
<keyword evidence="1" id="KW-0472">Membrane</keyword>
<organism evidence="3 4">
    <name type="scientific">Flexivirga endophytica</name>
    <dbReference type="NCBI Taxonomy" id="1849103"/>
    <lineage>
        <taxon>Bacteria</taxon>
        <taxon>Bacillati</taxon>
        <taxon>Actinomycetota</taxon>
        <taxon>Actinomycetes</taxon>
        <taxon>Micrococcales</taxon>
        <taxon>Dermacoccaceae</taxon>
        <taxon>Flexivirga</taxon>
    </lineage>
</organism>
<sequence length="342" mass="37434">MRPLHWPGLDGLRGVAAVAVVLFHAGFGPAVNGYAGVDVFFALSGFLITSLLLRERARSGAIALGRFYIRRLLRLYPALLATCLFVVLVAAATHKLDREVGPAVAALLYVANWWIYLGKPAPLLDHTWTLSIEEHFYAIWPVALTLLLGRERRRRVIGWVVAGVVCLLIALPWPSGIDSVRESYLRGVPIVWGALLAMVLQRWQLPRRLGSVLLWGGSALLLVLLLTPTRLGTDFVTGPVGAAGLLSVLLVATIVSSPGGRGGAWGSAPLGWLGRRSYGLYLYHFPLLSLFAHQLSVGPSWLRRLIALPMVLLVTAVSYRVLESPFLKLKDKRFSSARREVA</sequence>
<feature type="domain" description="Acyltransferase 3" evidence="2">
    <location>
        <begin position="7"/>
        <end position="319"/>
    </location>
</feature>
<dbReference type="InterPro" id="IPR002656">
    <property type="entry name" value="Acyl_transf_3_dom"/>
</dbReference>
<feature type="transmembrane region" description="Helical" evidence="1">
    <location>
        <begin position="34"/>
        <end position="53"/>
    </location>
</feature>
<feature type="transmembrane region" description="Helical" evidence="1">
    <location>
        <begin position="278"/>
        <end position="295"/>
    </location>
</feature>
<dbReference type="Pfam" id="PF01757">
    <property type="entry name" value="Acyl_transf_3"/>
    <property type="match status" value="1"/>
</dbReference>